<accession>A0AAP2W562</accession>
<feature type="active site" evidence="11">
    <location>
        <position position="98"/>
    </location>
</feature>
<keyword evidence="3 11" id="KW-0639">Primosome</keyword>
<evidence type="ECO:0000256" key="12">
    <source>
        <dbReference type="RuleBase" id="RU003514"/>
    </source>
</evidence>
<keyword evidence="10 11" id="KW-0464">Manganese</keyword>
<evidence type="ECO:0000256" key="8">
    <source>
        <dbReference type="ARBA" id="ARBA00022842"/>
    </source>
</evidence>
<keyword evidence="9 11" id="KW-0804">Transcription</keyword>
<dbReference type="PANTHER" id="PTHR10536">
    <property type="entry name" value="DNA PRIMASE SMALL SUBUNIT"/>
    <property type="match status" value="1"/>
</dbReference>
<dbReference type="RefSeq" id="WP_230740226.1">
    <property type="nucleotide sequence ID" value="NZ_PGCK01000002.1"/>
</dbReference>
<dbReference type="InterPro" id="IPR014052">
    <property type="entry name" value="DNA_primase_ssu_euk/arc"/>
</dbReference>
<comment type="function">
    <text evidence="13">RNA polymerase that catalyzes the synthesis of short RNA molecules used as primers for DNA polymerase during DNA replication.</text>
</comment>
<dbReference type="NCBIfam" id="TIGR00335">
    <property type="entry name" value="primase_sml"/>
    <property type="match status" value="1"/>
</dbReference>
<evidence type="ECO:0000256" key="9">
    <source>
        <dbReference type="ARBA" id="ARBA00023163"/>
    </source>
</evidence>
<evidence type="ECO:0000256" key="13">
    <source>
        <dbReference type="RuleBase" id="RU004224"/>
    </source>
</evidence>
<comment type="subunit">
    <text evidence="11">Heterodimer of a small subunit (PriS) and a large subunit (PriL).</text>
</comment>
<dbReference type="Proteomes" id="UP001320159">
    <property type="component" value="Unassembled WGS sequence"/>
</dbReference>
<reference evidence="14 15" key="1">
    <citation type="submission" date="2017-11" db="EMBL/GenBank/DDBJ databases">
        <title>Isolation and Characterization of Family Methanocellaceae Species from Potential Methane Hydrate Area Offshore Southwestern Taiwan.</title>
        <authorList>
            <person name="Zhang W.-L."/>
            <person name="Chen W.-C."/>
            <person name="Lai M.-C."/>
            <person name="Chen S.-C."/>
        </authorList>
    </citation>
    <scope>NUCLEOTIDE SEQUENCE [LARGE SCALE GENOMIC DNA]</scope>
    <source>
        <strain evidence="14 15">CWC-04</strain>
    </source>
</reference>
<dbReference type="AlphaFoldDB" id="A0AAP2W562"/>
<dbReference type="Pfam" id="PF01896">
    <property type="entry name" value="DNA_primase_S"/>
    <property type="match status" value="1"/>
</dbReference>
<evidence type="ECO:0000256" key="6">
    <source>
        <dbReference type="ARBA" id="ARBA00022705"/>
    </source>
</evidence>
<comment type="caution">
    <text evidence="14">The sequence shown here is derived from an EMBL/GenBank/DDBJ whole genome shotgun (WGS) entry which is preliminary data.</text>
</comment>
<dbReference type="GO" id="GO:0046872">
    <property type="term" value="F:metal ion binding"/>
    <property type="evidence" value="ECO:0007669"/>
    <property type="project" value="UniProtKB-KW"/>
</dbReference>
<feature type="active site" evidence="11">
    <location>
        <position position="299"/>
    </location>
</feature>
<keyword evidence="5 11" id="KW-0548">Nucleotidyltransferase</keyword>
<name>A0AAP2W562_9EURY</name>
<dbReference type="EC" id="2.7.7.-" evidence="11"/>
<dbReference type="CDD" id="cd04860">
    <property type="entry name" value="AE_Prim_S"/>
    <property type="match status" value="1"/>
</dbReference>
<evidence type="ECO:0000256" key="3">
    <source>
        <dbReference type="ARBA" id="ARBA00022515"/>
    </source>
</evidence>
<dbReference type="EMBL" id="PGCK01000002">
    <property type="protein sequence ID" value="MCD1293832.1"/>
    <property type="molecule type" value="Genomic_DNA"/>
</dbReference>
<dbReference type="GO" id="GO:1990077">
    <property type="term" value="C:primosome complex"/>
    <property type="evidence" value="ECO:0007669"/>
    <property type="project" value="UniProtKB-KW"/>
</dbReference>
<keyword evidence="2 11" id="KW-0240">DNA-directed RNA polymerase</keyword>
<comment type="function">
    <text evidence="11">Catalytic subunit of DNA primase, an RNA polymerase that catalyzes the synthesis of short RNA molecules used as primers for DNA polymerase during DNA replication. The small subunit contains the primase catalytic core and has DNA synthesis activity on its own. Binding to the large subunit stabilizes and modulates the activity, increasing the rate of DNA synthesis while decreasing the length of the DNA fragments, and conferring RNA synthesis capability. The DNA polymerase activity may enable DNA primase to also catalyze primer extension after primer synthesis. May also play a role in DNA repair.</text>
</comment>
<evidence type="ECO:0000256" key="4">
    <source>
        <dbReference type="ARBA" id="ARBA00022679"/>
    </source>
</evidence>
<keyword evidence="4 11" id="KW-0808">Transferase</keyword>
<evidence type="ECO:0000256" key="7">
    <source>
        <dbReference type="ARBA" id="ARBA00022723"/>
    </source>
</evidence>
<keyword evidence="15" id="KW-1185">Reference proteome</keyword>
<evidence type="ECO:0000256" key="2">
    <source>
        <dbReference type="ARBA" id="ARBA00022478"/>
    </source>
</evidence>
<dbReference type="GO" id="GO:0006269">
    <property type="term" value="P:DNA replication, synthesis of primer"/>
    <property type="evidence" value="ECO:0007669"/>
    <property type="project" value="UniProtKB-UniRule"/>
</dbReference>
<organism evidence="14 15">
    <name type="scientific">Methanooceanicella nereidis</name>
    <dbReference type="NCBI Taxonomy" id="2052831"/>
    <lineage>
        <taxon>Archaea</taxon>
        <taxon>Methanobacteriati</taxon>
        <taxon>Methanobacteriota</taxon>
        <taxon>Stenosarchaea group</taxon>
        <taxon>Methanomicrobia</taxon>
        <taxon>Methanocellales</taxon>
        <taxon>Methanocellaceae</taxon>
        <taxon>Methanooceanicella</taxon>
    </lineage>
</organism>
<evidence type="ECO:0000256" key="5">
    <source>
        <dbReference type="ARBA" id="ARBA00022695"/>
    </source>
</evidence>
<keyword evidence="7 11" id="KW-0479">Metal-binding</keyword>
<comment type="cofactor">
    <cofactor evidence="11">
        <name>Mg(2+)</name>
        <dbReference type="ChEBI" id="CHEBI:18420"/>
    </cofactor>
    <cofactor evidence="11">
        <name>Mn(2+)</name>
        <dbReference type="ChEBI" id="CHEBI:29035"/>
    </cofactor>
</comment>
<dbReference type="HAMAP" id="MF_00700">
    <property type="entry name" value="DNA_primase_sml_arc"/>
    <property type="match status" value="1"/>
</dbReference>
<dbReference type="InterPro" id="IPR023639">
    <property type="entry name" value="DNA_primase_ssu_PriS"/>
</dbReference>
<evidence type="ECO:0000313" key="14">
    <source>
        <dbReference type="EMBL" id="MCD1293832.1"/>
    </source>
</evidence>
<protein>
    <recommendedName>
        <fullName evidence="11">DNA primase small subunit PriS</fullName>
        <ecNumber evidence="11">2.7.7.-</ecNumber>
    </recommendedName>
</protein>
<evidence type="ECO:0000256" key="10">
    <source>
        <dbReference type="ARBA" id="ARBA00023211"/>
    </source>
</evidence>
<feature type="active site" evidence="11">
    <location>
        <position position="100"/>
    </location>
</feature>
<dbReference type="InterPro" id="IPR002755">
    <property type="entry name" value="DNA_primase_S"/>
</dbReference>
<dbReference type="Gene3D" id="3.90.920.10">
    <property type="entry name" value="DNA primase, PRIM domain"/>
    <property type="match status" value="1"/>
</dbReference>
<proteinExistence type="inferred from homology"/>
<evidence type="ECO:0000256" key="1">
    <source>
        <dbReference type="ARBA" id="ARBA00009762"/>
    </source>
</evidence>
<dbReference type="GO" id="GO:0000428">
    <property type="term" value="C:DNA-directed RNA polymerase complex"/>
    <property type="evidence" value="ECO:0007669"/>
    <property type="project" value="UniProtKB-KW"/>
</dbReference>
<comment type="similarity">
    <text evidence="1 11 12">Belongs to the eukaryotic-type primase small subunit family.</text>
</comment>
<keyword evidence="6 11" id="KW-0235">DNA replication</keyword>
<keyword evidence="8 11" id="KW-0460">Magnesium</keyword>
<sequence length="393" mass="45307">MNDQTRVFLKQKFREYYSENPVYPPPELPDREWGFILFDETPGVAMRRHKSFNTVGELSDYLSGMAPRHAYHSTAYYTHPAAPTMVEKKWQGADLIFDLDADHLPGNFNSYSEMLENVKKEIIRLIDEFLIDDMGFREKDMDIVFSGGRGYHVHIRDEKVRSLKSPERREIVDYVLGTGLDPENMFVRSRMTGIWRIRGFDDDKKGSYGWNMRVARYIASKLQEIGKMPEKEARENLRRFGLDKNLKKVLEMARNPESYETILNKGLIELSPGNMENFFKNMLAGTIDDFKVDLAGKTDEPVTADIKRLIRLPGSIHGGSAFRVTPLVRDRLETFNPLNDAIIFSDSPVRVLVTKPQQVEIKDKVYRVSEGVGRLPENVAMFLMCRGCAEYEP</sequence>
<dbReference type="SUPFAM" id="SSF56747">
    <property type="entry name" value="Prim-pol domain"/>
    <property type="match status" value="1"/>
</dbReference>
<evidence type="ECO:0000256" key="11">
    <source>
        <dbReference type="HAMAP-Rule" id="MF_00700"/>
    </source>
</evidence>
<gene>
    <name evidence="11" type="primary">priS</name>
    <name evidence="14" type="ORF">CUJ83_02320</name>
</gene>
<evidence type="ECO:0000313" key="15">
    <source>
        <dbReference type="Proteomes" id="UP001320159"/>
    </source>
</evidence>
<dbReference type="GO" id="GO:0003899">
    <property type="term" value="F:DNA-directed RNA polymerase activity"/>
    <property type="evidence" value="ECO:0007669"/>
    <property type="project" value="UniProtKB-UniRule"/>
</dbReference>